<reference evidence="2 3" key="1">
    <citation type="submission" date="2016-05" db="EMBL/GenBank/DDBJ databases">
        <title>Comparative genomics of biotechnologically important yeasts.</title>
        <authorList>
            <consortium name="DOE Joint Genome Institute"/>
            <person name="Riley R."/>
            <person name="Haridas S."/>
            <person name="Wolfe K.H."/>
            <person name="Lopes M.R."/>
            <person name="Hittinger C.T."/>
            <person name="Goker M."/>
            <person name="Salamov A."/>
            <person name="Wisecaver J."/>
            <person name="Long T.M."/>
            <person name="Aerts A.L."/>
            <person name="Barry K."/>
            <person name="Choi C."/>
            <person name="Clum A."/>
            <person name="Coughlan A.Y."/>
            <person name="Deshpande S."/>
            <person name="Douglass A.P."/>
            <person name="Hanson S.J."/>
            <person name="Klenk H.-P."/>
            <person name="LaButti K."/>
            <person name="Lapidus A."/>
            <person name="Lindquist E."/>
            <person name="Lipzen A."/>
            <person name="Meier-kolthoff J.P."/>
            <person name="Ohm R.A."/>
            <person name="Otillar R.P."/>
            <person name="Pangilinan J."/>
            <person name="Peng Y."/>
            <person name="Rokas A."/>
            <person name="Rosa C.A."/>
            <person name="Scheuner C."/>
            <person name="Sibirny A.A."/>
            <person name="Slot J.C."/>
            <person name="Stielow J.B."/>
            <person name="Sun H."/>
            <person name="Kurtzman C.P."/>
            <person name="Blackwell M."/>
            <person name="Grigoriev I.V."/>
            <person name="Jeffries T.W."/>
        </authorList>
    </citation>
    <scope>NUCLEOTIDE SEQUENCE [LARGE SCALE GENOMIC DNA]</scope>
    <source>
        <strain evidence="2 3">NRRL YB-4993</strain>
    </source>
</reference>
<proteinExistence type="predicted"/>
<dbReference type="EMBL" id="LXTC01000001">
    <property type="protein sequence ID" value="OBA23499.1"/>
    <property type="molecule type" value="Genomic_DNA"/>
</dbReference>
<evidence type="ECO:0000313" key="2">
    <source>
        <dbReference type="EMBL" id="OBA23499.1"/>
    </source>
</evidence>
<evidence type="ECO:0000256" key="1">
    <source>
        <dbReference type="SAM" id="SignalP"/>
    </source>
</evidence>
<comment type="caution">
    <text evidence="2">The sequence shown here is derived from an EMBL/GenBank/DDBJ whole genome shotgun (WGS) entry which is preliminary data.</text>
</comment>
<keyword evidence="1" id="KW-0732">Signal</keyword>
<keyword evidence="3" id="KW-1185">Reference proteome</keyword>
<sequence length="276" mass="30521">MRYRSVCTGLLWLVALCSGASPLQNSLSSSCDLVSVQSYDEITSKYSDLLAPDSTRCVLFRIKESQTFLTRKGRRKWGLDTPVESLAKLGSLRQDSTQWLEFFYSDFANSTATGLTPVSLCHSEVLGEGSLVSFETIFNSASGFGGELTGDFDLFKLAVSTAAEVTLEKATSIAVKILCAIKPGEIGQLYLTNTQYIYYTPWFRTRGYDSVTNLFSDGDEYSERPRERRIMKGGIGDWVCASSSVADLQCHGTSGLRSLWNPGAASEQSEWRKDEF</sequence>
<dbReference type="PROSITE" id="PS51257">
    <property type="entry name" value="PROKAR_LIPOPROTEIN"/>
    <property type="match status" value="1"/>
</dbReference>
<dbReference type="GeneID" id="30029432"/>
<protein>
    <submittedName>
        <fullName evidence="2">Uncharacterized protein</fullName>
    </submittedName>
</protein>
<dbReference type="OrthoDB" id="4094692at2759"/>
<feature type="signal peptide" evidence="1">
    <location>
        <begin position="1"/>
        <end position="19"/>
    </location>
</feature>
<gene>
    <name evidence="2" type="ORF">METBIDRAFT_34257</name>
</gene>
<organism evidence="2 3">
    <name type="scientific">Metschnikowia bicuspidata var. bicuspidata NRRL YB-4993</name>
    <dbReference type="NCBI Taxonomy" id="869754"/>
    <lineage>
        <taxon>Eukaryota</taxon>
        <taxon>Fungi</taxon>
        <taxon>Dikarya</taxon>
        <taxon>Ascomycota</taxon>
        <taxon>Saccharomycotina</taxon>
        <taxon>Pichiomycetes</taxon>
        <taxon>Metschnikowiaceae</taxon>
        <taxon>Metschnikowia</taxon>
    </lineage>
</organism>
<dbReference type="AlphaFoldDB" id="A0A1A0HH44"/>
<dbReference type="Proteomes" id="UP000092555">
    <property type="component" value="Unassembled WGS sequence"/>
</dbReference>
<accession>A0A1A0HH44</accession>
<evidence type="ECO:0000313" key="3">
    <source>
        <dbReference type="Proteomes" id="UP000092555"/>
    </source>
</evidence>
<dbReference type="RefSeq" id="XP_018713980.1">
    <property type="nucleotide sequence ID" value="XM_018856456.1"/>
</dbReference>
<feature type="chain" id="PRO_5008291929" evidence="1">
    <location>
        <begin position="20"/>
        <end position="276"/>
    </location>
</feature>
<name>A0A1A0HH44_9ASCO</name>